<dbReference type="Pfam" id="PF04151">
    <property type="entry name" value="PPC"/>
    <property type="match status" value="1"/>
</dbReference>
<keyword evidence="3" id="KW-1185">Reference proteome</keyword>
<evidence type="ECO:0000259" key="1">
    <source>
        <dbReference type="Pfam" id="PF04151"/>
    </source>
</evidence>
<dbReference type="SUPFAM" id="SSF89260">
    <property type="entry name" value="Collagen-binding domain"/>
    <property type="match status" value="1"/>
</dbReference>
<dbReference type="InterPro" id="IPR007280">
    <property type="entry name" value="Peptidase_C_arc/bac"/>
</dbReference>
<feature type="domain" description="Peptidase C-terminal archaeal/bacterial" evidence="1">
    <location>
        <begin position="433"/>
        <end position="496"/>
    </location>
</feature>
<proteinExistence type="predicted"/>
<evidence type="ECO:0000313" key="2">
    <source>
        <dbReference type="EMBL" id="RVU42500.1"/>
    </source>
</evidence>
<dbReference type="EMBL" id="SADD01000012">
    <property type="protein sequence ID" value="RVU42500.1"/>
    <property type="molecule type" value="Genomic_DNA"/>
</dbReference>
<name>A0ABY0CR22_9DELT</name>
<organism evidence="2 3">
    <name type="scientific">Lujinxingia sediminis</name>
    <dbReference type="NCBI Taxonomy" id="2480984"/>
    <lineage>
        <taxon>Bacteria</taxon>
        <taxon>Deltaproteobacteria</taxon>
        <taxon>Bradymonadales</taxon>
        <taxon>Lujinxingiaceae</taxon>
        <taxon>Lujinxingia</taxon>
    </lineage>
</organism>
<sequence length="519" mass="54525">MVFDVSSSLNFVFPEFAVSFSLSSRLAKNSLLGLSLTLCTSLSAACASSSSGPFLTNDLSSIGADDSTSGTLSASGVISPNNGSRYTTYAVKLDAGQVLRVKSSANGFSPALTVFAPDYTPLATTLNQANADSQARLITQAPTAGTYLIVLSSQSAGGSGSFSLETSLLAVQDDVEFPGSAAGYLFQGMSAHPISGVPAASYTLTLEEETLLNISARSTEFDTYLSVLDAENSQLLAENDDAAGRAVSASTNSHILSLFPAGTYNILVNSYQGQGQGAFILDVATESAQLSEKFFFGEPYSGIYGLAPAVHGAASRPGFAFPFTVEEDSAVSLQMEASNFDAYLYLLDSTGRVVAEDDDSAGALNPRIVQQLEAGEYTLVASSIAERPSGPYSLITEFITLDDRTSVAPGDSFSSFILPNDSNLPNRPGVGKVYTLEVEETSQLQIDLSSDAFDTYLVLLDENNQLIEENDDNGQTTDSRINRQLTPGTYKVVVTSFGAASVGQFELQLVKSGPSGQSV</sequence>
<comment type="caution">
    <text evidence="2">The sequence shown here is derived from an EMBL/GenBank/DDBJ whole genome shotgun (WGS) entry which is preliminary data.</text>
</comment>
<accession>A0ABY0CR22</accession>
<protein>
    <recommendedName>
        <fullName evidence="1">Peptidase C-terminal archaeal/bacterial domain-containing protein</fullName>
    </recommendedName>
</protein>
<gene>
    <name evidence="2" type="ORF">EA187_16615</name>
</gene>
<dbReference type="Proteomes" id="UP000282926">
    <property type="component" value="Unassembled WGS sequence"/>
</dbReference>
<evidence type="ECO:0000313" key="3">
    <source>
        <dbReference type="Proteomes" id="UP000282926"/>
    </source>
</evidence>
<reference evidence="2 3" key="1">
    <citation type="submission" date="2019-01" db="EMBL/GenBank/DDBJ databases">
        <title>Lujinxingia litoralis gen. nov., sp. nov. and Lujinxingia sediminis gen. nov., sp. nov., new members in the order Bradymonadales, isolated from coastal sediment.</title>
        <authorList>
            <person name="Li C.-M."/>
        </authorList>
    </citation>
    <scope>NUCLEOTIDE SEQUENCE [LARGE SCALE GENOMIC DNA]</scope>
    <source>
        <strain evidence="2 3">SEH01</strain>
    </source>
</reference>
<dbReference type="Gene3D" id="2.60.120.380">
    <property type="match status" value="4"/>
</dbReference>
<dbReference type="NCBIfam" id="NF038127">
    <property type="entry name" value="FDP_fam"/>
    <property type="match status" value="1"/>
</dbReference>